<feature type="chain" id="PRO_5003209281" description="DUF5033 domain-containing protein" evidence="1">
    <location>
        <begin position="23"/>
        <end position="212"/>
    </location>
</feature>
<dbReference type="eggNOG" id="ENOG5033R7T">
    <property type="taxonomic scope" value="Bacteria"/>
</dbReference>
<dbReference type="STRING" id="693979.Bache_1921"/>
<evidence type="ECO:0000256" key="1">
    <source>
        <dbReference type="SAM" id="SignalP"/>
    </source>
</evidence>
<dbReference type="Pfam" id="PF16436">
    <property type="entry name" value="DUF5033"/>
    <property type="match status" value="1"/>
</dbReference>
<evidence type="ECO:0000313" key="2">
    <source>
        <dbReference type="EMBL" id="ADV43899.1"/>
    </source>
</evidence>
<dbReference type="Proteomes" id="UP000008630">
    <property type="component" value="Chromosome"/>
</dbReference>
<dbReference type="OrthoDB" id="1027292at2"/>
<organism evidence="2 3">
    <name type="scientific">Bacteroides helcogenes (strain ATCC 35417 / DSM 20613 / JCM 6297 / CCUG 15421 / P 36-108)</name>
    <dbReference type="NCBI Taxonomy" id="693979"/>
    <lineage>
        <taxon>Bacteria</taxon>
        <taxon>Pseudomonadati</taxon>
        <taxon>Bacteroidota</taxon>
        <taxon>Bacteroidia</taxon>
        <taxon>Bacteroidales</taxon>
        <taxon>Bacteroidaceae</taxon>
        <taxon>Bacteroides</taxon>
    </lineage>
</organism>
<name>E6SPQ8_BACT6</name>
<gene>
    <name evidence="2" type="ordered locus">Bache_1921</name>
</gene>
<dbReference type="EMBL" id="CP002352">
    <property type="protein sequence ID" value="ADV43899.1"/>
    <property type="molecule type" value="Genomic_DNA"/>
</dbReference>
<dbReference type="PATRIC" id="fig|693979.3.peg.2028"/>
<dbReference type="PROSITE" id="PS51257">
    <property type="entry name" value="PROKAR_LIPOPROTEIN"/>
    <property type="match status" value="1"/>
</dbReference>
<sequence length="212" mass="23496">MKTFYSLVYSFMLLLMMNGLTACSASSDEAMAEQTQTSGFATVMSTYGAEYATLNVSDLKNVPSVLTEDMRGVLEALKQNSTASYDCARVSDKSFEKVVMTGNYKSATRGGSDGFALNVELKFSFEKGQVYYWGTDYSYSSTLFDWSAQGLSLSPVNGGDGYTYQFESETYLYFKVSDQAGTVVKVPIIFKGNYNFSTEKGTYSFQLLKYSK</sequence>
<dbReference type="RefSeq" id="WP_013547493.1">
    <property type="nucleotide sequence ID" value="NC_014933.1"/>
</dbReference>
<reference evidence="2 3" key="2">
    <citation type="journal article" date="2011" name="Stand. Genomic Sci.">
        <title>Complete genome sequence of Bacteroides helcogenes type strain (P 36-108).</title>
        <authorList>
            <person name="Pati A."/>
            <person name="Gronow S."/>
            <person name="Zeytun A."/>
            <person name="Lapidus A."/>
            <person name="Nolan M."/>
            <person name="Hammon N."/>
            <person name="Deshpande S."/>
            <person name="Cheng J.F."/>
            <person name="Tapia R."/>
            <person name="Han C."/>
            <person name="Goodwin L."/>
            <person name="Pitluck S."/>
            <person name="Liolios K."/>
            <person name="Pagani I."/>
            <person name="Ivanova N."/>
            <person name="Mavromatis K."/>
            <person name="Chen A."/>
            <person name="Palaniappan K."/>
            <person name="Land M."/>
            <person name="Hauser L."/>
            <person name="Chang Y.J."/>
            <person name="Jeffries C.D."/>
            <person name="Detter J.C."/>
            <person name="Brambilla E."/>
            <person name="Rohde M."/>
            <person name="Goker M."/>
            <person name="Woyke T."/>
            <person name="Bristow J."/>
            <person name="Eisen J.A."/>
            <person name="Markowitz V."/>
            <person name="Hugenholtz P."/>
            <person name="Kyrpides N.C."/>
            <person name="Klenk H.P."/>
            <person name="Lucas S."/>
        </authorList>
    </citation>
    <scope>NUCLEOTIDE SEQUENCE [LARGE SCALE GENOMIC DNA]</scope>
    <source>
        <strain evidence="3">ATCC 35417 / DSM 20613 / JCM 6297 / CCUG 15421 / P 36-108</strain>
    </source>
</reference>
<evidence type="ECO:0000313" key="3">
    <source>
        <dbReference type="Proteomes" id="UP000008630"/>
    </source>
</evidence>
<dbReference type="AlphaFoldDB" id="E6SPQ8"/>
<accession>E6SPQ8</accession>
<dbReference type="KEGG" id="bhl:Bache_1921"/>
<reference key="1">
    <citation type="submission" date="2010-11" db="EMBL/GenBank/DDBJ databases">
        <title>The complete genome of Bacteroides helcogenes P 36-108.</title>
        <authorList>
            <consortium name="US DOE Joint Genome Institute (JGI-PGF)"/>
            <person name="Lucas S."/>
            <person name="Copeland A."/>
            <person name="Lapidus A."/>
            <person name="Bruce D."/>
            <person name="Goodwin L."/>
            <person name="Pitluck S."/>
            <person name="Kyrpides N."/>
            <person name="Mavromatis K."/>
            <person name="Ivanova N."/>
            <person name="Zeytun A."/>
            <person name="Brettin T."/>
            <person name="Detter J.C."/>
            <person name="Tapia R."/>
            <person name="Han C."/>
            <person name="Land M."/>
            <person name="Hauser L."/>
            <person name="Markowitz V."/>
            <person name="Cheng J.-F."/>
            <person name="Hugenholtz P."/>
            <person name="Woyke T."/>
            <person name="Wu D."/>
            <person name="Gronow S."/>
            <person name="Wellnitz S."/>
            <person name="Brambilla E."/>
            <person name="Klenk H.-P."/>
            <person name="Eisen J.A."/>
        </authorList>
    </citation>
    <scope>NUCLEOTIDE SEQUENCE</scope>
    <source>
        <strain>P 36-108</strain>
    </source>
</reference>
<dbReference type="HOGENOM" id="CLU_1329751_0_0_10"/>
<keyword evidence="1" id="KW-0732">Signal</keyword>
<proteinExistence type="predicted"/>
<evidence type="ECO:0008006" key="4">
    <source>
        <dbReference type="Google" id="ProtNLM"/>
    </source>
</evidence>
<protein>
    <recommendedName>
        <fullName evidence="4">DUF5033 domain-containing protein</fullName>
    </recommendedName>
</protein>
<feature type="signal peptide" evidence="1">
    <location>
        <begin position="1"/>
        <end position="22"/>
    </location>
</feature>
<dbReference type="InterPro" id="IPR032214">
    <property type="entry name" value="DUF5033"/>
</dbReference>
<keyword evidence="3" id="KW-1185">Reference proteome</keyword>